<accession>A0A9W6TN37</accession>
<dbReference type="EMBL" id="BSXT01000043">
    <property type="protein sequence ID" value="GMF15915.1"/>
    <property type="molecule type" value="Genomic_DNA"/>
</dbReference>
<dbReference type="AlphaFoldDB" id="A0A9W6TN37"/>
<feature type="compositionally biased region" description="Low complexity" evidence="1">
    <location>
        <begin position="55"/>
        <end position="69"/>
    </location>
</feature>
<evidence type="ECO:0000256" key="1">
    <source>
        <dbReference type="SAM" id="MobiDB-lite"/>
    </source>
</evidence>
<organism evidence="2 3">
    <name type="scientific">Phytophthora fragariaefolia</name>
    <dbReference type="NCBI Taxonomy" id="1490495"/>
    <lineage>
        <taxon>Eukaryota</taxon>
        <taxon>Sar</taxon>
        <taxon>Stramenopiles</taxon>
        <taxon>Oomycota</taxon>
        <taxon>Peronosporomycetes</taxon>
        <taxon>Peronosporales</taxon>
        <taxon>Peronosporaceae</taxon>
        <taxon>Phytophthora</taxon>
    </lineage>
</organism>
<reference evidence="2" key="1">
    <citation type="submission" date="2023-04" db="EMBL/GenBank/DDBJ databases">
        <title>Phytophthora fragariaefolia NBRC 109709.</title>
        <authorList>
            <person name="Ichikawa N."/>
            <person name="Sato H."/>
            <person name="Tonouchi N."/>
        </authorList>
    </citation>
    <scope>NUCLEOTIDE SEQUENCE</scope>
    <source>
        <strain evidence="2">NBRC 109709</strain>
    </source>
</reference>
<gene>
    <name evidence="2" type="ORF">Pfra01_000061800</name>
</gene>
<evidence type="ECO:0000313" key="3">
    <source>
        <dbReference type="Proteomes" id="UP001165121"/>
    </source>
</evidence>
<proteinExistence type="predicted"/>
<keyword evidence="3" id="KW-1185">Reference proteome</keyword>
<comment type="caution">
    <text evidence="2">The sequence shown here is derived from an EMBL/GenBank/DDBJ whole genome shotgun (WGS) entry which is preliminary data.</text>
</comment>
<feature type="region of interest" description="Disordered" evidence="1">
    <location>
        <begin position="52"/>
        <end position="72"/>
    </location>
</feature>
<evidence type="ECO:0000313" key="2">
    <source>
        <dbReference type="EMBL" id="GMF15915.1"/>
    </source>
</evidence>
<sequence length="293" mass="30427">MHSSGFHHFAIPKSAPIRTNFIDSENKLLVQIACQFEREGLRFTWDLCDPSNEDQANSATAPSSPSQPQEDIRQVDQRLPALFWNDLTSRQLIRVPGPPPPLPQESLLLAPPVRLAISLDATSCSCSVFVRAGISGDGSVTLRGSRGDASASNGNIAVFSADNTCLGASGIVGSHTGSTESGVSSLVYGGSSCPITGNMMVVSGSLTSVDTGWVDTRGNGEHRCASGGIVGMAASNSTNNDVGGGGMLDRTSRGSSGVASGTALFDDMVRRVGWWGTSFYLTATQAKLGSVAA</sequence>
<name>A0A9W6TN37_9STRA</name>
<protein>
    <submittedName>
        <fullName evidence="2">Unnamed protein product</fullName>
    </submittedName>
</protein>
<dbReference type="Proteomes" id="UP001165121">
    <property type="component" value="Unassembled WGS sequence"/>
</dbReference>